<keyword evidence="3" id="KW-1185">Reference proteome</keyword>
<dbReference type="InterPro" id="IPR002575">
    <property type="entry name" value="Aminoglycoside_PTrfase"/>
</dbReference>
<dbReference type="SUPFAM" id="SSF56112">
    <property type="entry name" value="Protein kinase-like (PK-like)"/>
    <property type="match status" value="1"/>
</dbReference>
<evidence type="ECO:0000313" key="2">
    <source>
        <dbReference type="EMBL" id="KJA18223.1"/>
    </source>
</evidence>
<gene>
    <name evidence="2" type="ORF">HYPSUDRAFT_57299</name>
</gene>
<dbReference type="InterPro" id="IPR011009">
    <property type="entry name" value="Kinase-like_dom_sf"/>
</dbReference>
<reference evidence="3" key="1">
    <citation type="submission" date="2014-04" db="EMBL/GenBank/DDBJ databases">
        <title>Evolutionary Origins and Diversification of the Mycorrhizal Mutualists.</title>
        <authorList>
            <consortium name="DOE Joint Genome Institute"/>
            <consortium name="Mycorrhizal Genomics Consortium"/>
            <person name="Kohler A."/>
            <person name="Kuo A."/>
            <person name="Nagy L.G."/>
            <person name="Floudas D."/>
            <person name="Copeland A."/>
            <person name="Barry K.W."/>
            <person name="Cichocki N."/>
            <person name="Veneault-Fourrey C."/>
            <person name="LaButti K."/>
            <person name="Lindquist E.A."/>
            <person name="Lipzen A."/>
            <person name="Lundell T."/>
            <person name="Morin E."/>
            <person name="Murat C."/>
            <person name="Riley R."/>
            <person name="Ohm R."/>
            <person name="Sun H."/>
            <person name="Tunlid A."/>
            <person name="Henrissat B."/>
            <person name="Grigoriev I.V."/>
            <person name="Hibbett D.S."/>
            <person name="Martin F."/>
        </authorList>
    </citation>
    <scope>NUCLEOTIDE SEQUENCE [LARGE SCALE GENOMIC DNA]</scope>
    <source>
        <strain evidence="3">FD-334 SS-4</strain>
    </source>
</reference>
<dbReference type="OrthoDB" id="25129at2759"/>
<dbReference type="AlphaFoldDB" id="A0A0D2M506"/>
<feature type="domain" description="Aminoglycoside phosphotransferase" evidence="1">
    <location>
        <begin position="110"/>
        <end position="290"/>
    </location>
</feature>
<evidence type="ECO:0000313" key="3">
    <source>
        <dbReference type="Proteomes" id="UP000054270"/>
    </source>
</evidence>
<proteinExistence type="predicted"/>
<organism evidence="2 3">
    <name type="scientific">Hypholoma sublateritium (strain FD-334 SS-4)</name>
    <dbReference type="NCBI Taxonomy" id="945553"/>
    <lineage>
        <taxon>Eukaryota</taxon>
        <taxon>Fungi</taxon>
        <taxon>Dikarya</taxon>
        <taxon>Basidiomycota</taxon>
        <taxon>Agaricomycotina</taxon>
        <taxon>Agaricomycetes</taxon>
        <taxon>Agaricomycetidae</taxon>
        <taxon>Agaricales</taxon>
        <taxon>Agaricineae</taxon>
        <taxon>Strophariaceae</taxon>
        <taxon>Hypholoma</taxon>
    </lineage>
</organism>
<accession>A0A0D2M506</accession>
<dbReference type="Gene3D" id="3.90.1200.10">
    <property type="match status" value="1"/>
</dbReference>
<name>A0A0D2M506_HYPSF</name>
<dbReference type="Pfam" id="PF01636">
    <property type="entry name" value="APH"/>
    <property type="match status" value="1"/>
</dbReference>
<dbReference type="Gene3D" id="3.30.200.20">
    <property type="entry name" value="Phosphorylase Kinase, domain 1"/>
    <property type="match status" value="1"/>
</dbReference>
<protein>
    <recommendedName>
        <fullName evidence="1">Aminoglycoside phosphotransferase domain-containing protein</fullName>
    </recommendedName>
</protein>
<dbReference type="Proteomes" id="UP000054270">
    <property type="component" value="Unassembled WGS sequence"/>
</dbReference>
<dbReference type="EMBL" id="KN817592">
    <property type="protein sequence ID" value="KJA18223.1"/>
    <property type="molecule type" value="Genomic_DNA"/>
</dbReference>
<evidence type="ECO:0000259" key="1">
    <source>
        <dbReference type="Pfam" id="PF01636"/>
    </source>
</evidence>
<sequence length="423" mass="46770">MTTFDFASYLQQRLGAHADEGGRFTVETLAGGLTNHTARATFSQPVSTIALPEGRELTGLSLTSVVLKQAPPYLAWDPKRPLSVDRQLVEKKAFQILAGEDPEFPRMQALAHGAEAKVHVPRLIWHDEDAHMLWIEDLGSMTTLSEVLLAGEALEFEAKKMQEIATGFGVFLSALFTETASPPASFVSYIASVSDRSGIYDYLADVVLNYLRDAGIQDAPALSERVRTGFNESDDAEPPKCVGMVDFWPENVLVELAANDKDAPTKCGLVDWEYFGVSDASSELGMFLAHLHVHMLNSATPPIAKRRIQHFTQTWLRSFVAAQFGGKSNDEKSVKETRWRPSNGFVRRLLLSHGRDLVRGVKLYSAKLDDASKRRLLEGGARSLRAAGESSDKIDVRFLRPTESMDADEADCRDIWEGLSILV</sequence>